<evidence type="ECO:0000313" key="3">
    <source>
        <dbReference type="Proteomes" id="UP001229421"/>
    </source>
</evidence>
<feature type="compositionally biased region" description="Low complexity" evidence="1">
    <location>
        <begin position="49"/>
        <end position="59"/>
    </location>
</feature>
<evidence type="ECO:0000313" key="2">
    <source>
        <dbReference type="EMBL" id="KAK1421945.1"/>
    </source>
</evidence>
<sequence length="94" mass="10812">MAKPEMVKQQWRNEADDEGQEAYVKWRQGGVDDEEGNEEHPRRRRSPPRLHLASSSPLPLTQPPPQRDPNLAHKLPHPPPRLLFSPPLLSPLYV</sequence>
<feature type="compositionally biased region" description="Low complexity" evidence="1">
    <location>
        <begin position="82"/>
        <end position="94"/>
    </location>
</feature>
<dbReference type="EMBL" id="JAUHHV010000006">
    <property type="protein sequence ID" value="KAK1421945.1"/>
    <property type="molecule type" value="Genomic_DNA"/>
</dbReference>
<comment type="caution">
    <text evidence="2">The sequence shown here is derived from an EMBL/GenBank/DDBJ whole genome shotgun (WGS) entry which is preliminary data.</text>
</comment>
<dbReference type="Proteomes" id="UP001229421">
    <property type="component" value="Unassembled WGS sequence"/>
</dbReference>
<protein>
    <submittedName>
        <fullName evidence="2">Uncharacterized protein</fullName>
    </submittedName>
</protein>
<dbReference type="AlphaFoldDB" id="A0AAD8KLV3"/>
<feature type="region of interest" description="Disordered" evidence="1">
    <location>
        <begin position="1"/>
        <end position="94"/>
    </location>
</feature>
<reference evidence="2" key="1">
    <citation type="journal article" date="2023" name="bioRxiv">
        <title>Improved chromosome-level genome assembly for marigold (Tagetes erecta).</title>
        <authorList>
            <person name="Jiang F."/>
            <person name="Yuan L."/>
            <person name="Wang S."/>
            <person name="Wang H."/>
            <person name="Xu D."/>
            <person name="Wang A."/>
            <person name="Fan W."/>
        </authorList>
    </citation>
    <scope>NUCLEOTIDE SEQUENCE</scope>
    <source>
        <strain evidence="2">WSJ</strain>
        <tissue evidence="2">Leaf</tissue>
    </source>
</reference>
<name>A0AAD8KLV3_TARER</name>
<evidence type="ECO:0000256" key="1">
    <source>
        <dbReference type="SAM" id="MobiDB-lite"/>
    </source>
</evidence>
<organism evidence="2 3">
    <name type="scientific">Tagetes erecta</name>
    <name type="common">African marigold</name>
    <dbReference type="NCBI Taxonomy" id="13708"/>
    <lineage>
        <taxon>Eukaryota</taxon>
        <taxon>Viridiplantae</taxon>
        <taxon>Streptophyta</taxon>
        <taxon>Embryophyta</taxon>
        <taxon>Tracheophyta</taxon>
        <taxon>Spermatophyta</taxon>
        <taxon>Magnoliopsida</taxon>
        <taxon>eudicotyledons</taxon>
        <taxon>Gunneridae</taxon>
        <taxon>Pentapetalae</taxon>
        <taxon>asterids</taxon>
        <taxon>campanulids</taxon>
        <taxon>Asterales</taxon>
        <taxon>Asteraceae</taxon>
        <taxon>Asteroideae</taxon>
        <taxon>Heliantheae alliance</taxon>
        <taxon>Tageteae</taxon>
        <taxon>Tagetes</taxon>
    </lineage>
</organism>
<keyword evidence="3" id="KW-1185">Reference proteome</keyword>
<accession>A0AAD8KLV3</accession>
<proteinExistence type="predicted"/>
<gene>
    <name evidence="2" type="ORF">QVD17_24719</name>
</gene>